<gene>
    <name evidence="9" type="ORF">JOF54_003701</name>
</gene>
<dbReference type="EC" id="2.7.13.3" evidence="2"/>
<name>A0ABS4ZCI3_9ACTN</name>
<dbReference type="GO" id="GO:0004673">
    <property type="term" value="F:protein histidine kinase activity"/>
    <property type="evidence" value="ECO:0007669"/>
    <property type="project" value="UniProtKB-EC"/>
</dbReference>
<keyword evidence="5" id="KW-0902">Two-component regulatory system</keyword>
<evidence type="ECO:0000259" key="8">
    <source>
        <dbReference type="SMART" id="SM00387"/>
    </source>
</evidence>
<comment type="catalytic activity">
    <reaction evidence="1">
        <text>ATP + protein L-histidine = ADP + protein N-phospho-L-histidine.</text>
        <dbReference type="EC" id="2.7.13.3"/>
    </reaction>
</comment>
<reference evidence="9 10" key="1">
    <citation type="submission" date="2021-03" db="EMBL/GenBank/DDBJ databases">
        <title>Sequencing the genomes of 1000 actinobacteria strains.</title>
        <authorList>
            <person name="Klenk H.-P."/>
        </authorList>
    </citation>
    <scope>NUCLEOTIDE SEQUENCE [LARGE SCALE GENOMIC DNA]</scope>
    <source>
        <strain evidence="9 10">DSM 12936</strain>
    </source>
</reference>
<feature type="compositionally biased region" description="Low complexity" evidence="6">
    <location>
        <begin position="415"/>
        <end position="431"/>
    </location>
</feature>
<dbReference type="RefSeq" id="WP_210058520.1">
    <property type="nucleotide sequence ID" value="NZ_BAAAMH010000007.1"/>
</dbReference>
<dbReference type="SMART" id="SM00387">
    <property type="entry name" value="HATPase_c"/>
    <property type="match status" value="1"/>
</dbReference>
<keyword evidence="7" id="KW-0812">Transmembrane</keyword>
<dbReference type="InterPro" id="IPR036890">
    <property type="entry name" value="HATPase_C_sf"/>
</dbReference>
<dbReference type="CDD" id="cd16917">
    <property type="entry name" value="HATPase_UhpB-NarQ-NarX-like"/>
    <property type="match status" value="1"/>
</dbReference>
<sequence>MSLPAAPLAAGAGLQSLTTGSARVTALLRLPLVGLALLVGPVVDEPALARTPYLAVLGAFAGWALLVLVWSFGRPAPRWAGPLTTVVDLTAVVTLAALSGGATSYLTPIFYAYPVLVVFQYRPLLSGVVSGSIALAYLAVWLENLGRSGGPSLPGVVWLHFGLLSWLALCSTALTVVLTRRSRAAVDLLTLQQRVTAESLAAVQRHDAALAEQLHDGPLQELIAVRRNLEQLDETDGTPGLRAQLVAQSDDLLRSTIRSLRGTVTSLHPQVLAQLGLAPALRELGGQVARRSGLRVHVDAVDAGAPGTTPTEEALVYGAARELLGNVEKHAHAGEVHVRLSRHPAGLRLEVQDDGVGLSPTATRDKVATGHIGLASYTTRLAASGGRLVVGTAPGGGTRAVVTLPSPAGSARAQGRSAPLRSSAGSSSSAE</sequence>
<dbReference type="InterPro" id="IPR050482">
    <property type="entry name" value="Sensor_HK_TwoCompSys"/>
</dbReference>
<organism evidence="9 10">
    <name type="scientific">Microlunatus capsulatus</name>
    <dbReference type="NCBI Taxonomy" id="99117"/>
    <lineage>
        <taxon>Bacteria</taxon>
        <taxon>Bacillati</taxon>
        <taxon>Actinomycetota</taxon>
        <taxon>Actinomycetes</taxon>
        <taxon>Propionibacteriales</taxon>
        <taxon>Propionibacteriaceae</taxon>
        <taxon>Microlunatus</taxon>
    </lineage>
</organism>
<evidence type="ECO:0000256" key="5">
    <source>
        <dbReference type="ARBA" id="ARBA00023012"/>
    </source>
</evidence>
<evidence type="ECO:0000256" key="1">
    <source>
        <dbReference type="ARBA" id="ARBA00000085"/>
    </source>
</evidence>
<feature type="transmembrane region" description="Helical" evidence="7">
    <location>
        <begin position="157"/>
        <end position="178"/>
    </location>
</feature>
<comment type="caution">
    <text evidence="9">The sequence shown here is derived from an EMBL/GenBank/DDBJ whole genome shotgun (WGS) entry which is preliminary data.</text>
</comment>
<evidence type="ECO:0000256" key="7">
    <source>
        <dbReference type="SAM" id="Phobius"/>
    </source>
</evidence>
<keyword evidence="7" id="KW-0472">Membrane</keyword>
<dbReference type="Gene3D" id="3.30.565.10">
    <property type="entry name" value="Histidine kinase-like ATPase, C-terminal domain"/>
    <property type="match status" value="1"/>
</dbReference>
<evidence type="ECO:0000313" key="10">
    <source>
        <dbReference type="Proteomes" id="UP000758168"/>
    </source>
</evidence>
<keyword evidence="10" id="KW-1185">Reference proteome</keyword>
<keyword evidence="7" id="KW-1133">Transmembrane helix</keyword>
<feature type="transmembrane region" description="Helical" evidence="7">
    <location>
        <begin position="52"/>
        <end position="72"/>
    </location>
</feature>
<evidence type="ECO:0000256" key="2">
    <source>
        <dbReference type="ARBA" id="ARBA00012438"/>
    </source>
</evidence>
<dbReference type="Proteomes" id="UP000758168">
    <property type="component" value="Unassembled WGS sequence"/>
</dbReference>
<proteinExistence type="predicted"/>
<dbReference type="Pfam" id="PF02518">
    <property type="entry name" value="HATPase_c"/>
    <property type="match status" value="1"/>
</dbReference>
<feature type="region of interest" description="Disordered" evidence="6">
    <location>
        <begin position="404"/>
        <end position="431"/>
    </location>
</feature>
<feature type="transmembrane region" description="Helical" evidence="7">
    <location>
        <begin position="124"/>
        <end position="142"/>
    </location>
</feature>
<accession>A0ABS4ZCI3</accession>
<protein>
    <recommendedName>
        <fullName evidence="2">histidine kinase</fullName>
        <ecNumber evidence="2">2.7.13.3</ecNumber>
    </recommendedName>
</protein>
<feature type="domain" description="Histidine kinase/HSP90-like ATPase" evidence="8">
    <location>
        <begin position="311"/>
        <end position="408"/>
    </location>
</feature>
<evidence type="ECO:0000313" key="9">
    <source>
        <dbReference type="EMBL" id="MBP2418779.1"/>
    </source>
</evidence>
<evidence type="ECO:0000256" key="6">
    <source>
        <dbReference type="SAM" id="MobiDB-lite"/>
    </source>
</evidence>
<dbReference type="EMBL" id="JAGIOB010000001">
    <property type="protein sequence ID" value="MBP2418779.1"/>
    <property type="molecule type" value="Genomic_DNA"/>
</dbReference>
<dbReference type="PANTHER" id="PTHR24421:SF10">
    <property type="entry name" value="NITRATE_NITRITE SENSOR PROTEIN NARQ"/>
    <property type="match status" value="1"/>
</dbReference>
<keyword evidence="4 9" id="KW-0418">Kinase</keyword>
<evidence type="ECO:0000256" key="4">
    <source>
        <dbReference type="ARBA" id="ARBA00022777"/>
    </source>
</evidence>
<feature type="transmembrane region" description="Helical" evidence="7">
    <location>
        <begin position="26"/>
        <end position="43"/>
    </location>
</feature>
<dbReference type="InterPro" id="IPR003594">
    <property type="entry name" value="HATPase_dom"/>
</dbReference>
<dbReference type="SUPFAM" id="SSF55874">
    <property type="entry name" value="ATPase domain of HSP90 chaperone/DNA topoisomerase II/histidine kinase"/>
    <property type="match status" value="1"/>
</dbReference>
<evidence type="ECO:0000256" key="3">
    <source>
        <dbReference type="ARBA" id="ARBA00022679"/>
    </source>
</evidence>
<feature type="transmembrane region" description="Helical" evidence="7">
    <location>
        <begin position="92"/>
        <end position="112"/>
    </location>
</feature>
<dbReference type="PANTHER" id="PTHR24421">
    <property type="entry name" value="NITRATE/NITRITE SENSOR PROTEIN NARX-RELATED"/>
    <property type="match status" value="1"/>
</dbReference>
<keyword evidence="3 9" id="KW-0808">Transferase</keyword>